<organism evidence="7 8">
    <name type="scientific">Flavobacterium taihuense</name>
    <dbReference type="NCBI Taxonomy" id="2857508"/>
    <lineage>
        <taxon>Bacteria</taxon>
        <taxon>Pseudomonadati</taxon>
        <taxon>Bacteroidota</taxon>
        <taxon>Flavobacteriia</taxon>
        <taxon>Flavobacteriales</taxon>
        <taxon>Flavobacteriaceae</taxon>
        <taxon>Flavobacterium</taxon>
    </lineage>
</organism>
<feature type="transmembrane region" description="Helical" evidence="5">
    <location>
        <begin position="213"/>
        <end position="228"/>
    </location>
</feature>
<keyword evidence="4 5" id="KW-0472">Membrane</keyword>
<dbReference type="PANTHER" id="PTHR37422:SF17">
    <property type="entry name" value="O-ANTIGEN LIGASE"/>
    <property type="match status" value="1"/>
</dbReference>
<feature type="domain" description="O-antigen ligase-related" evidence="6">
    <location>
        <begin position="196"/>
        <end position="344"/>
    </location>
</feature>
<keyword evidence="2 5" id="KW-0812">Transmembrane</keyword>
<feature type="transmembrane region" description="Helical" evidence="5">
    <location>
        <begin position="328"/>
        <end position="355"/>
    </location>
</feature>
<keyword evidence="7" id="KW-0436">Ligase</keyword>
<dbReference type="Proteomes" id="UP000812031">
    <property type="component" value="Unassembled WGS sequence"/>
</dbReference>
<comment type="subcellular location">
    <subcellularLocation>
        <location evidence="1">Membrane</location>
        <topology evidence="1">Multi-pass membrane protein</topology>
    </subcellularLocation>
</comment>
<dbReference type="Pfam" id="PF04932">
    <property type="entry name" value="Wzy_C"/>
    <property type="match status" value="1"/>
</dbReference>
<protein>
    <submittedName>
        <fullName evidence="7">O-antigen ligase family protein</fullName>
    </submittedName>
</protein>
<keyword evidence="8" id="KW-1185">Reference proteome</keyword>
<dbReference type="PANTHER" id="PTHR37422">
    <property type="entry name" value="TEICHURONIC ACID BIOSYNTHESIS PROTEIN TUAE"/>
    <property type="match status" value="1"/>
</dbReference>
<feature type="transmembrane region" description="Helical" evidence="5">
    <location>
        <begin position="191"/>
        <end position="207"/>
    </location>
</feature>
<feature type="transmembrane region" description="Helical" evidence="5">
    <location>
        <begin position="119"/>
        <end position="139"/>
    </location>
</feature>
<comment type="caution">
    <text evidence="7">The sequence shown here is derived from an EMBL/GenBank/DDBJ whole genome shotgun (WGS) entry which is preliminary data.</text>
</comment>
<evidence type="ECO:0000259" key="6">
    <source>
        <dbReference type="Pfam" id="PF04932"/>
    </source>
</evidence>
<evidence type="ECO:0000313" key="8">
    <source>
        <dbReference type="Proteomes" id="UP000812031"/>
    </source>
</evidence>
<gene>
    <name evidence="7" type="ORF">KZH69_00360</name>
</gene>
<feature type="transmembrane region" description="Helical" evidence="5">
    <location>
        <begin position="65"/>
        <end position="82"/>
    </location>
</feature>
<dbReference type="RefSeq" id="WP_219315473.1">
    <property type="nucleotide sequence ID" value="NZ_JAHWYN010000001.1"/>
</dbReference>
<feature type="transmembrane region" description="Helical" evidence="5">
    <location>
        <begin position="233"/>
        <end position="250"/>
    </location>
</feature>
<keyword evidence="3 5" id="KW-1133">Transmembrane helix</keyword>
<evidence type="ECO:0000256" key="5">
    <source>
        <dbReference type="SAM" id="Phobius"/>
    </source>
</evidence>
<evidence type="ECO:0000256" key="1">
    <source>
        <dbReference type="ARBA" id="ARBA00004141"/>
    </source>
</evidence>
<evidence type="ECO:0000256" key="2">
    <source>
        <dbReference type="ARBA" id="ARBA00022692"/>
    </source>
</evidence>
<evidence type="ECO:0000256" key="3">
    <source>
        <dbReference type="ARBA" id="ARBA00022989"/>
    </source>
</evidence>
<sequence>MKIEKDRELNVFMDKAANLVAFFCGLFVLLPFKLKPYTVFAFVLLALFSKIKFKNRLKCDWKSILIYNFFTICCALSLFYSNDLHRGFTILGRYVPLLLIPIAFSFLSSDTKEKFNQIFIKTFILASCLYSVLIFIYLFKLGYFSNEHDLSYCYSYITFEFYGINEHPIYISVYFSIALLLLLIKGFENRIINVILFLLLISGLFILSRKGPIISFFIVSFLLLILKKERLQLYKLIVVFIGVFSVSLFIPEIKNRFLEVLDTNKVLNNSETSTGIRKILWKNSWELIQKSDYLGYGIGDVQEVLRKQLAENGFIILSKENYNAHNEYLQMGLAIGFLGFLLFLSSFFFFLFSFIKKRNSSGIVVFLFFSLVFLFESFLERQNGIIIYSFITCMFIFSSDFAKNLRDET</sequence>
<feature type="transmembrane region" description="Helical" evidence="5">
    <location>
        <begin position="88"/>
        <end position="107"/>
    </location>
</feature>
<feature type="transmembrane region" description="Helical" evidence="5">
    <location>
        <begin position="362"/>
        <end position="379"/>
    </location>
</feature>
<name>A0ABS6XRE8_9FLAO</name>
<accession>A0ABS6XRE8</accession>
<dbReference type="InterPro" id="IPR051533">
    <property type="entry name" value="WaaL-like"/>
</dbReference>
<evidence type="ECO:0000256" key="4">
    <source>
        <dbReference type="ARBA" id="ARBA00023136"/>
    </source>
</evidence>
<evidence type="ECO:0000313" key="7">
    <source>
        <dbReference type="EMBL" id="MBW4358927.1"/>
    </source>
</evidence>
<feature type="transmembrane region" description="Helical" evidence="5">
    <location>
        <begin position="167"/>
        <end position="184"/>
    </location>
</feature>
<reference evidence="7 8" key="1">
    <citation type="submission" date="2021-07" db="EMBL/GenBank/DDBJ databases">
        <title>Flavobacterium sp. nov. isolated from sediment on the Taihu Lake.</title>
        <authorList>
            <person name="Qu J.-H."/>
        </authorList>
    </citation>
    <scope>NUCLEOTIDE SEQUENCE [LARGE SCALE GENOMIC DNA]</scope>
    <source>
        <strain evidence="7 8">NAS39</strain>
    </source>
</reference>
<dbReference type="GO" id="GO:0016874">
    <property type="term" value="F:ligase activity"/>
    <property type="evidence" value="ECO:0007669"/>
    <property type="project" value="UniProtKB-KW"/>
</dbReference>
<feature type="transmembrane region" description="Helical" evidence="5">
    <location>
        <begin position="385"/>
        <end position="402"/>
    </location>
</feature>
<dbReference type="InterPro" id="IPR007016">
    <property type="entry name" value="O-antigen_ligase-rel_domated"/>
</dbReference>
<proteinExistence type="predicted"/>
<dbReference type="EMBL" id="JAHWYN010000001">
    <property type="protein sequence ID" value="MBW4358927.1"/>
    <property type="molecule type" value="Genomic_DNA"/>
</dbReference>